<organism evidence="1 2">
    <name type="scientific">Bacteroides fragilis</name>
    <dbReference type="NCBI Taxonomy" id="817"/>
    <lineage>
        <taxon>Bacteria</taxon>
        <taxon>Pseudomonadati</taxon>
        <taxon>Bacteroidota</taxon>
        <taxon>Bacteroidia</taxon>
        <taxon>Bacteroidales</taxon>
        <taxon>Bacteroidaceae</taxon>
        <taxon>Bacteroides</taxon>
    </lineage>
</organism>
<protein>
    <submittedName>
        <fullName evidence="1">Uncharacterized protein</fullName>
    </submittedName>
</protein>
<gene>
    <name evidence="1" type="ORF">F3B44_00720</name>
</gene>
<evidence type="ECO:0000313" key="2">
    <source>
        <dbReference type="Proteomes" id="UP000479773"/>
    </source>
</evidence>
<dbReference type="AlphaFoldDB" id="A0A5M5PS94"/>
<sequence>MILLAKFSLFCLYIQNGLNLFLLTANYICAGEKKNSILLFASFIFMVRELLLPLRMKPTTKRFSSFFCYYFVTHY</sequence>
<comment type="caution">
    <text evidence="1">The sequence shown here is derived from an EMBL/GenBank/DDBJ whole genome shotgun (WGS) entry which is preliminary data.</text>
</comment>
<accession>A0A5M5PS94</accession>
<name>A0A5M5PS94_BACFG</name>
<dbReference type="Proteomes" id="UP000479773">
    <property type="component" value="Unassembled WGS sequence"/>
</dbReference>
<reference evidence="1 2" key="1">
    <citation type="journal article" date="2019" name="Nat. Med.">
        <title>A library of human gut bacterial isolates paired with longitudinal multiomics data enables mechanistic microbiome research.</title>
        <authorList>
            <person name="Poyet M."/>
            <person name="Groussin M."/>
            <person name="Gibbons S.M."/>
            <person name="Avila-Pacheco J."/>
            <person name="Jiang X."/>
            <person name="Kearney S.M."/>
            <person name="Perrotta A.R."/>
            <person name="Berdy B."/>
            <person name="Zhao S."/>
            <person name="Lieberman T.D."/>
            <person name="Swanson P.K."/>
            <person name="Smith M."/>
            <person name="Roesemann S."/>
            <person name="Alexander J.E."/>
            <person name="Rich S.A."/>
            <person name="Livny J."/>
            <person name="Vlamakis H."/>
            <person name="Clish C."/>
            <person name="Bullock K."/>
            <person name="Deik A."/>
            <person name="Scott J."/>
            <person name="Pierce K.A."/>
            <person name="Xavier R.J."/>
            <person name="Alm E.J."/>
        </authorList>
    </citation>
    <scope>NUCLEOTIDE SEQUENCE [LARGE SCALE GENOMIC DNA]</scope>
    <source>
        <strain evidence="1 2">BIOML-A106</strain>
    </source>
</reference>
<proteinExistence type="predicted"/>
<evidence type="ECO:0000313" key="1">
    <source>
        <dbReference type="EMBL" id="KAA4756307.1"/>
    </source>
</evidence>
<dbReference type="EMBL" id="VWEQ01000001">
    <property type="protein sequence ID" value="KAA4756307.1"/>
    <property type="molecule type" value="Genomic_DNA"/>
</dbReference>